<evidence type="ECO:0000313" key="2">
    <source>
        <dbReference type="EMBL" id="RPB19036.1"/>
    </source>
</evidence>
<keyword evidence="1" id="KW-0472">Membrane</keyword>
<gene>
    <name evidence="2" type="ORF">L211DRAFT_843053</name>
</gene>
<name>A0A3N4L8U8_9PEZI</name>
<keyword evidence="1" id="KW-1133">Transmembrane helix</keyword>
<organism evidence="2 3">
    <name type="scientific">Terfezia boudieri ATCC MYA-4762</name>
    <dbReference type="NCBI Taxonomy" id="1051890"/>
    <lineage>
        <taxon>Eukaryota</taxon>
        <taxon>Fungi</taxon>
        <taxon>Dikarya</taxon>
        <taxon>Ascomycota</taxon>
        <taxon>Pezizomycotina</taxon>
        <taxon>Pezizomycetes</taxon>
        <taxon>Pezizales</taxon>
        <taxon>Pezizaceae</taxon>
        <taxon>Terfezia</taxon>
    </lineage>
</organism>
<proteinExistence type="predicted"/>
<dbReference type="Proteomes" id="UP000267821">
    <property type="component" value="Unassembled WGS sequence"/>
</dbReference>
<dbReference type="AlphaFoldDB" id="A0A3N4L8U8"/>
<sequence length="51" mass="5319">MLGYAATRGVLGASSTGRGGLPKCVLRMLGMHVLGMLAMLGMLLRVVVPVY</sequence>
<keyword evidence="1" id="KW-0812">Transmembrane</keyword>
<evidence type="ECO:0000313" key="3">
    <source>
        <dbReference type="Proteomes" id="UP000267821"/>
    </source>
</evidence>
<feature type="transmembrane region" description="Helical" evidence="1">
    <location>
        <begin position="29"/>
        <end position="48"/>
    </location>
</feature>
<keyword evidence="3" id="KW-1185">Reference proteome</keyword>
<evidence type="ECO:0000256" key="1">
    <source>
        <dbReference type="SAM" id="Phobius"/>
    </source>
</evidence>
<accession>A0A3N4L8U8</accession>
<reference evidence="2 3" key="1">
    <citation type="journal article" date="2018" name="Nat. Ecol. Evol.">
        <title>Pezizomycetes genomes reveal the molecular basis of ectomycorrhizal truffle lifestyle.</title>
        <authorList>
            <person name="Murat C."/>
            <person name="Payen T."/>
            <person name="Noel B."/>
            <person name="Kuo A."/>
            <person name="Morin E."/>
            <person name="Chen J."/>
            <person name="Kohler A."/>
            <person name="Krizsan K."/>
            <person name="Balestrini R."/>
            <person name="Da Silva C."/>
            <person name="Montanini B."/>
            <person name="Hainaut M."/>
            <person name="Levati E."/>
            <person name="Barry K.W."/>
            <person name="Belfiori B."/>
            <person name="Cichocki N."/>
            <person name="Clum A."/>
            <person name="Dockter R.B."/>
            <person name="Fauchery L."/>
            <person name="Guy J."/>
            <person name="Iotti M."/>
            <person name="Le Tacon F."/>
            <person name="Lindquist E.A."/>
            <person name="Lipzen A."/>
            <person name="Malagnac F."/>
            <person name="Mello A."/>
            <person name="Molinier V."/>
            <person name="Miyauchi S."/>
            <person name="Poulain J."/>
            <person name="Riccioni C."/>
            <person name="Rubini A."/>
            <person name="Sitrit Y."/>
            <person name="Splivallo R."/>
            <person name="Traeger S."/>
            <person name="Wang M."/>
            <person name="Zifcakova L."/>
            <person name="Wipf D."/>
            <person name="Zambonelli A."/>
            <person name="Paolocci F."/>
            <person name="Nowrousian M."/>
            <person name="Ottonello S."/>
            <person name="Baldrian P."/>
            <person name="Spatafora J.W."/>
            <person name="Henrissat B."/>
            <person name="Nagy L.G."/>
            <person name="Aury J.M."/>
            <person name="Wincker P."/>
            <person name="Grigoriev I.V."/>
            <person name="Bonfante P."/>
            <person name="Martin F.M."/>
        </authorList>
    </citation>
    <scope>NUCLEOTIDE SEQUENCE [LARGE SCALE GENOMIC DNA]</scope>
    <source>
        <strain evidence="2 3">ATCC MYA-4762</strain>
    </source>
</reference>
<dbReference type="InParanoid" id="A0A3N4L8U8"/>
<protein>
    <submittedName>
        <fullName evidence="2">Uncharacterized protein</fullName>
    </submittedName>
</protein>
<dbReference type="EMBL" id="ML121600">
    <property type="protein sequence ID" value="RPB19036.1"/>
    <property type="molecule type" value="Genomic_DNA"/>
</dbReference>